<name>A0ABV6PDD7_9SPHN</name>
<keyword evidence="2" id="KW-1185">Reference proteome</keyword>
<dbReference type="RefSeq" id="WP_379479366.1">
    <property type="nucleotide sequence ID" value="NZ_JBHLTL010000001.1"/>
</dbReference>
<reference evidence="1 2" key="1">
    <citation type="submission" date="2024-09" db="EMBL/GenBank/DDBJ databases">
        <authorList>
            <person name="Sun Q."/>
            <person name="Mori K."/>
        </authorList>
    </citation>
    <scope>NUCLEOTIDE SEQUENCE [LARGE SCALE GENOMIC DNA]</scope>
    <source>
        <strain evidence="1 2">NCAIM B.02537</strain>
    </source>
</reference>
<evidence type="ECO:0000313" key="1">
    <source>
        <dbReference type="EMBL" id="MFC0587842.1"/>
    </source>
</evidence>
<organism evidence="1 2">
    <name type="scientific">Novosphingobium aquiterrae</name>
    <dbReference type="NCBI Taxonomy" id="624388"/>
    <lineage>
        <taxon>Bacteria</taxon>
        <taxon>Pseudomonadati</taxon>
        <taxon>Pseudomonadota</taxon>
        <taxon>Alphaproteobacteria</taxon>
        <taxon>Sphingomonadales</taxon>
        <taxon>Sphingomonadaceae</taxon>
        <taxon>Novosphingobium</taxon>
    </lineage>
</organism>
<dbReference type="EMBL" id="JBHLTL010000001">
    <property type="protein sequence ID" value="MFC0587842.1"/>
    <property type="molecule type" value="Genomic_DNA"/>
</dbReference>
<proteinExistence type="predicted"/>
<evidence type="ECO:0000313" key="2">
    <source>
        <dbReference type="Proteomes" id="UP001589943"/>
    </source>
</evidence>
<protein>
    <submittedName>
        <fullName evidence="1">Uncharacterized protein</fullName>
    </submittedName>
</protein>
<dbReference type="Proteomes" id="UP001589943">
    <property type="component" value="Unassembled WGS sequence"/>
</dbReference>
<comment type="caution">
    <text evidence="1">The sequence shown here is derived from an EMBL/GenBank/DDBJ whole genome shotgun (WGS) entry which is preliminary data.</text>
</comment>
<accession>A0ABV6PDD7</accession>
<sequence>MSIRELPDFLKHGDTQLGAGRPRYPGMQIGRGFPEARPRPEPLGCDPASERESAVWEWVQRLAE</sequence>
<gene>
    <name evidence="1" type="ORF">ACFFF7_00280</name>
</gene>